<reference evidence="2 3" key="1">
    <citation type="submission" date="2022-05" db="EMBL/GenBank/DDBJ databases">
        <authorList>
            <consortium name="Genoscope - CEA"/>
            <person name="William W."/>
        </authorList>
    </citation>
    <scope>NUCLEOTIDE SEQUENCE [LARGE SCALE GENOMIC DNA]</scope>
</reference>
<evidence type="ECO:0000313" key="3">
    <source>
        <dbReference type="Proteomes" id="UP001159405"/>
    </source>
</evidence>
<protein>
    <submittedName>
        <fullName evidence="2">Uncharacterized protein</fullName>
    </submittedName>
</protein>
<evidence type="ECO:0000256" key="1">
    <source>
        <dbReference type="SAM" id="SignalP"/>
    </source>
</evidence>
<comment type="caution">
    <text evidence="2">The sequence shown here is derived from an EMBL/GenBank/DDBJ whole genome shotgun (WGS) entry which is preliminary data.</text>
</comment>
<dbReference type="EMBL" id="CALNXK010000064">
    <property type="protein sequence ID" value="CAH3140288.1"/>
    <property type="molecule type" value="Genomic_DNA"/>
</dbReference>
<name>A0ABN8PFY4_9CNID</name>
<evidence type="ECO:0000313" key="2">
    <source>
        <dbReference type="EMBL" id="CAH3140288.1"/>
    </source>
</evidence>
<proteinExistence type="predicted"/>
<feature type="signal peptide" evidence="1">
    <location>
        <begin position="1"/>
        <end position="17"/>
    </location>
</feature>
<sequence>MKLVSLVIFFGLIFVDGVSYLEAAKSLNNKPSAHSDRATIVNSGDTIILHPALRKDTEQSLRCTKTACKWKPCSDKAKDSSTCLNYAKFIIIGQGKMKGKPINSGDTVSLFSTKFGPHYKLTCSRSSKVKCHLAKFNREMTGNNWLIYQYATFQIFSRDTEDLNPVQYGDVVGLKYLFSSSKAWLTRSGKFLYPRGCSRNDKTSCAKEDTFTGFKIFKMKS</sequence>
<gene>
    <name evidence="2" type="ORF">PLOB_00041167</name>
</gene>
<accession>A0ABN8PFY4</accession>
<dbReference type="Proteomes" id="UP001159405">
    <property type="component" value="Unassembled WGS sequence"/>
</dbReference>
<keyword evidence="3" id="KW-1185">Reference proteome</keyword>
<organism evidence="2 3">
    <name type="scientific">Porites lobata</name>
    <dbReference type="NCBI Taxonomy" id="104759"/>
    <lineage>
        <taxon>Eukaryota</taxon>
        <taxon>Metazoa</taxon>
        <taxon>Cnidaria</taxon>
        <taxon>Anthozoa</taxon>
        <taxon>Hexacorallia</taxon>
        <taxon>Scleractinia</taxon>
        <taxon>Fungiina</taxon>
        <taxon>Poritidae</taxon>
        <taxon>Porites</taxon>
    </lineage>
</organism>
<feature type="chain" id="PRO_5047395842" evidence="1">
    <location>
        <begin position="18"/>
        <end position="221"/>
    </location>
</feature>
<keyword evidence="1" id="KW-0732">Signal</keyword>